<sequence>MNNKEISIKSDGKYKKLLLELKEKVRNSQLKAAIKVNYELLDLYWTLGENIVKNQDQHSWGDAFIKSLAKDLQKEFPDMKGFSETNIKYIRRWYLCYTKGLQDVAKIENDGSNSKGLQPVAQFDERVINLIKQIPWGHNQRIINKCKTIDEAVYYVNKTIENGWSRNVLVHQMESGLYSREGKSITNFEKRLPALQSDLARQTLKDPYNFDFLTIREGYDERELQKELVDKISDFLLELGEGFAYIGKEYHLNINGDDFYIDLLFYNLKLHSYIVIELKAEKFKPEHLGQLNFYVTAVNRELKTDRDNATIGLLICKDKNDVVCEYSLEQISQPIGISKYEITKLLEAEYKSSLPSIEEIEKKVKEIDSDN</sequence>
<dbReference type="GO" id="GO:0003676">
    <property type="term" value="F:nucleic acid binding"/>
    <property type="evidence" value="ECO:0007669"/>
    <property type="project" value="InterPro"/>
</dbReference>
<dbReference type="Pfam" id="PF06250">
    <property type="entry name" value="YhcG_C"/>
    <property type="match status" value="1"/>
</dbReference>
<dbReference type="InterPro" id="IPR009362">
    <property type="entry name" value="YhcG_C"/>
</dbReference>
<dbReference type="InterPro" id="IPR053148">
    <property type="entry name" value="PD-DEXK-like_domain"/>
</dbReference>
<dbReference type="EMBL" id="KU612222">
    <property type="protein sequence ID" value="ANZ79415.1"/>
    <property type="molecule type" value="Genomic_DNA"/>
</dbReference>
<evidence type="ECO:0000259" key="1">
    <source>
        <dbReference type="Pfam" id="PF06250"/>
    </source>
</evidence>
<dbReference type="AlphaFoldDB" id="A0A1B2JLA6"/>
<dbReference type="Gene3D" id="3.40.1350.10">
    <property type="match status" value="1"/>
</dbReference>
<feature type="domain" description="YhcG N-terminal" evidence="2">
    <location>
        <begin position="20"/>
        <end position="180"/>
    </location>
</feature>
<protein>
    <submittedName>
        <fullName evidence="3">Putative cytoplasmic protein</fullName>
    </submittedName>
</protein>
<reference evidence="3" key="1">
    <citation type="journal article" date="2016" name="J. Antimicrob. Chemother.">
        <title>Novel chromosome-encoded erm(47) determinant responsible for constitutive MLSB resistance in Helcococcus kunzii.</title>
        <authorList>
            <person name="Guerin F."/>
            <person name="Isnard C."/>
            <person name="Bucquet F."/>
            <person name="Fines-Guyon M."/>
            <person name="Giard J.C."/>
            <person name="Burrus V."/>
            <person name="Cattoir V."/>
        </authorList>
    </citation>
    <scope>NUCLEOTIDE SEQUENCE</scope>
    <source>
        <strain evidence="3">UCN99</strain>
    </source>
</reference>
<dbReference type="InterPro" id="IPR011856">
    <property type="entry name" value="tRNA_endonuc-like_dom_sf"/>
</dbReference>
<accession>A0A1B2JLA6</accession>
<name>A0A1B2JLA6_9FIRM</name>
<dbReference type="PANTHER" id="PTHR30547:SF5">
    <property type="entry name" value="NUCLEASE YHCG-RELATED"/>
    <property type="match status" value="1"/>
</dbReference>
<organism evidence="3">
    <name type="scientific">Helcococcus kunzii</name>
    <dbReference type="NCBI Taxonomy" id="40091"/>
    <lineage>
        <taxon>Bacteria</taxon>
        <taxon>Bacillati</taxon>
        <taxon>Bacillota</taxon>
        <taxon>Tissierellia</taxon>
        <taxon>Tissierellales</taxon>
        <taxon>Peptoniphilaceae</taxon>
        <taxon>Helcococcus</taxon>
    </lineage>
</organism>
<dbReference type="Pfam" id="PF17761">
    <property type="entry name" value="DUF1016_N"/>
    <property type="match status" value="1"/>
</dbReference>
<evidence type="ECO:0000259" key="2">
    <source>
        <dbReference type="Pfam" id="PF17761"/>
    </source>
</evidence>
<dbReference type="InterPro" id="IPR041527">
    <property type="entry name" value="YhcG_N"/>
</dbReference>
<proteinExistence type="predicted"/>
<dbReference type="PANTHER" id="PTHR30547">
    <property type="entry name" value="UNCHARACTERIZED PROTEIN YHCG-RELATED"/>
    <property type="match status" value="1"/>
</dbReference>
<feature type="domain" description="YhcG PDDEXK nuclease" evidence="1">
    <location>
        <begin position="202"/>
        <end position="355"/>
    </location>
</feature>
<evidence type="ECO:0000313" key="3">
    <source>
        <dbReference type="EMBL" id="ANZ79415.1"/>
    </source>
</evidence>